<keyword evidence="2" id="KW-1185">Reference proteome</keyword>
<accession>A0A6A6YLH3</accession>
<organism evidence="1">
    <name type="scientific">Mytilinidion resinicola</name>
    <dbReference type="NCBI Taxonomy" id="574789"/>
    <lineage>
        <taxon>Eukaryota</taxon>
        <taxon>Fungi</taxon>
        <taxon>Dikarya</taxon>
        <taxon>Ascomycota</taxon>
        <taxon>Pezizomycotina</taxon>
        <taxon>Dothideomycetes</taxon>
        <taxon>Pleosporomycetidae</taxon>
        <taxon>Mytilinidiales</taxon>
        <taxon>Mytilinidiaceae</taxon>
        <taxon>Mytilinidion</taxon>
    </lineage>
</organism>
<dbReference type="RefSeq" id="XP_033576377.1">
    <property type="nucleotide sequence ID" value="XM_033725560.1"/>
</dbReference>
<reference evidence="3" key="2">
    <citation type="submission" date="2020-04" db="EMBL/GenBank/DDBJ databases">
        <authorList>
            <consortium name="NCBI Genome Project"/>
        </authorList>
    </citation>
    <scope>NUCLEOTIDE SEQUENCE</scope>
    <source>
        <strain evidence="3">CBS 304.34</strain>
    </source>
</reference>
<reference evidence="1 3" key="1">
    <citation type="journal article" date="2020" name="Stud. Mycol.">
        <title>101 Dothideomycetes genomes: a test case for predicting lifestyles and emergence of pathogens.</title>
        <authorList>
            <person name="Haridas S."/>
            <person name="Albert R."/>
            <person name="Binder M."/>
            <person name="Bloem J."/>
            <person name="Labutti K."/>
            <person name="Salamov A."/>
            <person name="Andreopoulos B."/>
            <person name="Baker S."/>
            <person name="Barry K."/>
            <person name="Bills G."/>
            <person name="Bluhm B."/>
            <person name="Cannon C."/>
            <person name="Castanera R."/>
            <person name="Culley D."/>
            <person name="Daum C."/>
            <person name="Ezra D."/>
            <person name="Gonzalez J."/>
            <person name="Henrissat B."/>
            <person name="Kuo A."/>
            <person name="Liang C."/>
            <person name="Lipzen A."/>
            <person name="Lutzoni F."/>
            <person name="Magnuson J."/>
            <person name="Mondo S."/>
            <person name="Nolan M."/>
            <person name="Ohm R."/>
            <person name="Pangilinan J."/>
            <person name="Park H.-J."/>
            <person name="Ramirez L."/>
            <person name="Alfaro M."/>
            <person name="Sun H."/>
            <person name="Tritt A."/>
            <person name="Yoshinaga Y."/>
            <person name="Zwiers L.-H."/>
            <person name="Turgeon B."/>
            <person name="Goodwin S."/>
            <person name="Spatafora J."/>
            <person name="Crous P."/>
            <person name="Grigoriev I."/>
        </authorList>
    </citation>
    <scope>NUCLEOTIDE SEQUENCE</scope>
    <source>
        <strain evidence="1 3">CBS 304.34</strain>
    </source>
</reference>
<gene>
    <name evidence="1 3" type="ORF">BDZ99DRAFT_520768</name>
</gene>
<sequence length="143" mass="16044">MSQSPGGTKQLEELKRKHAYDPNNVLRAKTALDRNTLVSDPAYKISKELNSFKILSERDYHCITTEKLISLAIFKTSNELLGMAFHTIRPGDIIALLSGGAMPYILRPEGENYRFIATAAISRLMGGEEWPEIEADLMNFTLI</sequence>
<proteinExistence type="predicted"/>
<dbReference type="EMBL" id="MU003701">
    <property type="protein sequence ID" value="KAF2809413.1"/>
    <property type="molecule type" value="Genomic_DNA"/>
</dbReference>
<dbReference type="OrthoDB" id="2157530at2759"/>
<evidence type="ECO:0000313" key="1">
    <source>
        <dbReference type="EMBL" id="KAF2809413.1"/>
    </source>
</evidence>
<reference evidence="3" key="3">
    <citation type="submission" date="2025-04" db="UniProtKB">
        <authorList>
            <consortium name="RefSeq"/>
        </authorList>
    </citation>
    <scope>IDENTIFICATION</scope>
    <source>
        <strain evidence="3">CBS 304.34</strain>
    </source>
</reference>
<dbReference type="GeneID" id="54466453"/>
<evidence type="ECO:0000313" key="2">
    <source>
        <dbReference type="Proteomes" id="UP000504636"/>
    </source>
</evidence>
<name>A0A6A6YLH3_9PEZI</name>
<protein>
    <submittedName>
        <fullName evidence="1 3">Uncharacterized protein</fullName>
    </submittedName>
</protein>
<evidence type="ECO:0000313" key="3">
    <source>
        <dbReference type="RefSeq" id="XP_033576377.1"/>
    </source>
</evidence>
<dbReference type="AlphaFoldDB" id="A0A6A6YLH3"/>
<dbReference type="Pfam" id="PF26639">
    <property type="entry name" value="Het-6_barrel"/>
    <property type="match status" value="1"/>
</dbReference>
<dbReference type="Proteomes" id="UP000504636">
    <property type="component" value="Unplaced"/>
</dbReference>